<evidence type="ECO:0000313" key="2">
    <source>
        <dbReference type="EMBL" id="GHI50414.1"/>
    </source>
</evidence>
<evidence type="ECO:0000313" key="3">
    <source>
        <dbReference type="Proteomes" id="UP000646738"/>
    </source>
</evidence>
<dbReference type="RefSeq" id="WP_189999702.1">
    <property type="nucleotide sequence ID" value="NZ_BNCB01000032.1"/>
</dbReference>
<accession>A0ABQ3R3K8</accession>
<dbReference type="Proteomes" id="UP000646738">
    <property type="component" value="Unassembled WGS sequence"/>
</dbReference>
<evidence type="ECO:0000256" key="1">
    <source>
        <dbReference type="SAM" id="MobiDB-lite"/>
    </source>
</evidence>
<name>A0ABQ3R3K8_STRRR</name>
<keyword evidence="3" id="KW-1185">Reference proteome</keyword>
<protein>
    <submittedName>
        <fullName evidence="2">Uncharacterized protein</fullName>
    </submittedName>
</protein>
<sequence length="107" mass="12064">MNALETVERWIESLQILASHADSPTEEQRAEMAAVRQRMLHAYVHELANQQRAVGFDWYEEHAEGAVMARDYLADLIDSHVGAGPVRPDEEPVTGDDHDFQRGDGHV</sequence>
<reference evidence="3" key="1">
    <citation type="submission" date="2023-07" db="EMBL/GenBank/DDBJ databases">
        <title>Whole genome shotgun sequence of Streptomyces achromogenes subsp. rubradiris NBRC 14000.</title>
        <authorList>
            <person name="Komaki H."/>
            <person name="Tamura T."/>
        </authorList>
    </citation>
    <scope>NUCLEOTIDE SEQUENCE [LARGE SCALE GENOMIC DNA]</scope>
    <source>
        <strain evidence="3">NBRC 14000</strain>
    </source>
</reference>
<dbReference type="EMBL" id="BNEA01000001">
    <property type="protein sequence ID" value="GHI50414.1"/>
    <property type="molecule type" value="Genomic_DNA"/>
</dbReference>
<feature type="region of interest" description="Disordered" evidence="1">
    <location>
        <begin position="80"/>
        <end position="107"/>
    </location>
</feature>
<feature type="compositionally biased region" description="Basic and acidic residues" evidence="1">
    <location>
        <begin position="87"/>
        <end position="107"/>
    </location>
</feature>
<organism evidence="2 3">
    <name type="scientific">Streptomyces rubradiris</name>
    <name type="common">Streptomyces achromogenes subsp. rubradiris</name>
    <dbReference type="NCBI Taxonomy" id="285531"/>
    <lineage>
        <taxon>Bacteria</taxon>
        <taxon>Bacillati</taxon>
        <taxon>Actinomycetota</taxon>
        <taxon>Actinomycetes</taxon>
        <taxon>Kitasatosporales</taxon>
        <taxon>Streptomycetaceae</taxon>
        <taxon>Streptomyces</taxon>
    </lineage>
</organism>
<proteinExistence type="predicted"/>
<comment type="caution">
    <text evidence="2">The sequence shown here is derived from an EMBL/GenBank/DDBJ whole genome shotgun (WGS) entry which is preliminary data.</text>
</comment>
<gene>
    <name evidence="2" type="ORF">Srubr_02600</name>
</gene>